<dbReference type="AlphaFoldDB" id="A0A7R9R0P9"/>
<evidence type="ECO:0000313" key="5">
    <source>
        <dbReference type="EMBL" id="CAD7664556.1"/>
    </source>
</evidence>
<comment type="similarity">
    <text evidence="2">Belongs to the dpy-30 family.</text>
</comment>
<keyword evidence="6" id="KW-1185">Reference proteome</keyword>
<evidence type="ECO:0000256" key="4">
    <source>
        <dbReference type="SAM" id="MobiDB-lite"/>
    </source>
</evidence>
<evidence type="ECO:0000256" key="1">
    <source>
        <dbReference type="ARBA" id="ARBA00004123"/>
    </source>
</evidence>
<dbReference type="Pfam" id="PF05186">
    <property type="entry name" value="Dpy-30"/>
    <property type="match status" value="1"/>
</dbReference>
<protein>
    <submittedName>
        <fullName evidence="5">Uncharacterized protein</fullName>
    </submittedName>
</protein>
<dbReference type="CDD" id="cd22965">
    <property type="entry name" value="DD_DPY30_SDC1"/>
    <property type="match status" value="1"/>
</dbReference>
<name>A0A7R9R0P9_9ACAR</name>
<dbReference type="Proteomes" id="UP000728032">
    <property type="component" value="Unassembled WGS sequence"/>
</dbReference>
<dbReference type="EMBL" id="OC954110">
    <property type="protein sequence ID" value="CAD7664556.1"/>
    <property type="molecule type" value="Genomic_DNA"/>
</dbReference>
<comment type="subcellular location">
    <subcellularLocation>
        <location evidence="1">Nucleus</location>
    </subcellularLocation>
</comment>
<dbReference type="GO" id="GO:0005634">
    <property type="term" value="C:nucleus"/>
    <property type="evidence" value="ECO:0007669"/>
    <property type="project" value="UniProtKB-SubCell"/>
</dbReference>
<proteinExistence type="inferred from homology"/>
<feature type="compositionally biased region" description="Basic and acidic residues" evidence="4">
    <location>
        <begin position="22"/>
        <end position="39"/>
    </location>
</feature>
<dbReference type="InterPro" id="IPR007858">
    <property type="entry name" value="Dpy-30_motif"/>
</dbReference>
<feature type="compositionally biased region" description="Polar residues" evidence="4">
    <location>
        <begin position="128"/>
        <end position="138"/>
    </location>
</feature>
<reference evidence="5" key="1">
    <citation type="submission" date="2020-11" db="EMBL/GenBank/DDBJ databases">
        <authorList>
            <person name="Tran Van P."/>
        </authorList>
    </citation>
    <scope>NUCLEOTIDE SEQUENCE</scope>
</reference>
<feature type="region of interest" description="Disordered" evidence="4">
    <location>
        <begin position="1"/>
        <end position="146"/>
    </location>
</feature>
<evidence type="ECO:0000256" key="3">
    <source>
        <dbReference type="ARBA" id="ARBA00023242"/>
    </source>
</evidence>
<evidence type="ECO:0000313" key="6">
    <source>
        <dbReference type="Proteomes" id="UP000728032"/>
    </source>
</evidence>
<dbReference type="InterPro" id="IPR049629">
    <property type="entry name" value="DPY30_SDC1_DD"/>
</dbReference>
<dbReference type="EMBL" id="CAJPVJ010039285">
    <property type="protein sequence ID" value="CAG2181693.1"/>
    <property type="molecule type" value="Genomic_DNA"/>
</dbReference>
<dbReference type="Gene3D" id="1.20.890.10">
    <property type="entry name" value="cAMP-dependent protein kinase regulatory subunit, dimerization-anchoring domain"/>
    <property type="match status" value="1"/>
</dbReference>
<sequence>MDESIDTKPVLTDETAVEAVTDDAKGKDAAQEVTEKSAAEEPMSASDDKETDEKMDAEESAVEAAVDGGDAVEKSTAADIESSAAPAVEESVDSIGGKGAEPAVEPVPDVALKSPSEAEKASPAPAIQSLTPPRSQGSKKPKVDLASVPVRQYLDTTVVPILLQGLSSLARERPQKPIAFLAQFLNDKASEYDE</sequence>
<accession>A0A7R9R0P9</accession>
<gene>
    <name evidence="5" type="ORF">ONB1V03_LOCUS21114</name>
</gene>
<evidence type="ECO:0000256" key="2">
    <source>
        <dbReference type="ARBA" id="ARBA00010849"/>
    </source>
</evidence>
<dbReference type="OrthoDB" id="417678at2759"/>
<keyword evidence="3" id="KW-0539">Nucleus</keyword>
<organism evidence="5">
    <name type="scientific">Oppiella nova</name>
    <dbReference type="NCBI Taxonomy" id="334625"/>
    <lineage>
        <taxon>Eukaryota</taxon>
        <taxon>Metazoa</taxon>
        <taxon>Ecdysozoa</taxon>
        <taxon>Arthropoda</taxon>
        <taxon>Chelicerata</taxon>
        <taxon>Arachnida</taxon>
        <taxon>Acari</taxon>
        <taxon>Acariformes</taxon>
        <taxon>Sarcoptiformes</taxon>
        <taxon>Oribatida</taxon>
        <taxon>Brachypylina</taxon>
        <taxon>Oppioidea</taxon>
        <taxon>Oppiidae</taxon>
        <taxon>Oppiella</taxon>
    </lineage>
</organism>